<comment type="caution">
    <text evidence="3">The sequence shown here is derived from an EMBL/GenBank/DDBJ whole genome shotgun (WGS) entry which is preliminary data.</text>
</comment>
<protein>
    <submittedName>
        <fullName evidence="3">DNA-binding transcriptional LysR family regulator</fullName>
    </submittedName>
</protein>
<dbReference type="Pfam" id="PF03466">
    <property type="entry name" value="LysR_substrate"/>
    <property type="match status" value="1"/>
</dbReference>
<dbReference type="GO" id="GO:0003677">
    <property type="term" value="F:DNA binding"/>
    <property type="evidence" value="ECO:0007669"/>
    <property type="project" value="UniProtKB-KW"/>
</dbReference>
<keyword evidence="4" id="KW-1185">Reference proteome</keyword>
<feature type="domain" description="LysR substrate-binding" evidence="2">
    <location>
        <begin position="18"/>
        <end position="99"/>
    </location>
</feature>
<dbReference type="InterPro" id="IPR005119">
    <property type="entry name" value="LysR_subst-bd"/>
</dbReference>
<name>A0ABS4ZF01_9MICO</name>
<keyword evidence="3" id="KW-0238">DNA-binding</keyword>
<feature type="compositionally biased region" description="Basic and acidic residues" evidence="1">
    <location>
        <begin position="7"/>
        <end position="23"/>
    </location>
</feature>
<reference evidence="3 4" key="1">
    <citation type="submission" date="2021-03" db="EMBL/GenBank/DDBJ databases">
        <title>Sequencing the genomes of 1000 actinobacteria strains.</title>
        <authorList>
            <person name="Klenk H.-P."/>
        </authorList>
    </citation>
    <scope>NUCLEOTIDE SEQUENCE [LARGE SCALE GENOMIC DNA]</scope>
    <source>
        <strain evidence="3 4">DSM 24221</strain>
    </source>
</reference>
<dbReference type="EMBL" id="JAGIOL010000001">
    <property type="protein sequence ID" value="MBP2435860.1"/>
    <property type="molecule type" value="Genomic_DNA"/>
</dbReference>
<sequence length="106" mass="11503">MLTGASRDVHDGWLVDPRPDGSHPRVVATSDDIEGIIELCAAGVGVNIAAASAATHFSRPGLVYVPIDDVPPVLIDVWWRADETSRDVALFIAVAREHYRRSRAES</sequence>
<evidence type="ECO:0000259" key="2">
    <source>
        <dbReference type="Pfam" id="PF03466"/>
    </source>
</evidence>
<feature type="region of interest" description="Disordered" evidence="1">
    <location>
        <begin position="1"/>
        <end position="27"/>
    </location>
</feature>
<organism evidence="3 4">
    <name type="scientific">Microbacterium amylolyticum</name>
    <dbReference type="NCBI Taxonomy" id="936337"/>
    <lineage>
        <taxon>Bacteria</taxon>
        <taxon>Bacillati</taxon>
        <taxon>Actinomycetota</taxon>
        <taxon>Actinomycetes</taxon>
        <taxon>Micrococcales</taxon>
        <taxon>Microbacteriaceae</taxon>
        <taxon>Microbacterium</taxon>
    </lineage>
</organism>
<evidence type="ECO:0000256" key="1">
    <source>
        <dbReference type="SAM" id="MobiDB-lite"/>
    </source>
</evidence>
<dbReference type="SUPFAM" id="SSF53850">
    <property type="entry name" value="Periplasmic binding protein-like II"/>
    <property type="match status" value="1"/>
</dbReference>
<dbReference type="Proteomes" id="UP001519362">
    <property type="component" value="Unassembled WGS sequence"/>
</dbReference>
<evidence type="ECO:0000313" key="4">
    <source>
        <dbReference type="Proteomes" id="UP001519362"/>
    </source>
</evidence>
<gene>
    <name evidence="3" type="ORF">JOF34_000446</name>
</gene>
<accession>A0ABS4ZF01</accession>
<proteinExistence type="predicted"/>
<evidence type="ECO:0000313" key="3">
    <source>
        <dbReference type="EMBL" id="MBP2435860.1"/>
    </source>
</evidence>
<dbReference type="Gene3D" id="3.40.190.10">
    <property type="entry name" value="Periplasmic binding protein-like II"/>
    <property type="match status" value="2"/>
</dbReference>